<keyword evidence="6" id="KW-1185">Reference proteome</keyword>
<dbReference type="EMBL" id="LAJE02000254">
    <property type="protein sequence ID" value="OEO29831.1"/>
    <property type="molecule type" value="Genomic_DNA"/>
</dbReference>
<dbReference type="Proteomes" id="UP000095463">
    <property type="component" value="Unassembled WGS sequence"/>
</dbReference>
<dbReference type="InterPro" id="IPR013105">
    <property type="entry name" value="TPR_2"/>
</dbReference>
<evidence type="ECO:0000256" key="3">
    <source>
        <dbReference type="PROSITE-ProRule" id="PRU00339"/>
    </source>
</evidence>
<evidence type="ECO:0000256" key="4">
    <source>
        <dbReference type="SAM" id="SignalP"/>
    </source>
</evidence>
<feature type="repeat" description="TPR" evidence="3">
    <location>
        <begin position="120"/>
        <end position="153"/>
    </location>
</feature>
<feature type="chain" id="PRO_5009190295" evidence="4">
    <location>
        <begin position="30"/>
        <end position="172"/>
    </location>
</feature>
<dbReference type="InterPro" id="IPR011990">
    <property type="entry name" value="TPR-like_helical_dom_sf"/>
</dbReference>
<dbReference type="OrthoDB" id="8445347at2"/>
<evidence type="ECO:0000313" key="6">
    <source>
        <dbReference type="Proteomes" id="UP000095463"/>
    </source>
</evidence>
<gene>
    <name evidence="5" type="ORF">VW23_024110</name>
</gene>
<accession>A0A1E5XMN2</accession>
<dbReference type="PROSITE" id="PS50005">
    <property type="entry name" value="TPR"/>
    <property type="match status" value="1"/>
</dbReference>
<protein>
    <submittedName>
        <fullName evidence="5">Uncharacterized protein</fullName>
    </submittedName>
</protein>
<dbReference type="InterPro" id="IPR019734">
    <property type="entry name" value="TPR_rpt"/>
</dbReference>
<dbReference type="SMART" id="SM00028">
    <property type="entry name" value="TPR"/>
    <property type="match status" value="2"/>
</dbReference>
<dbReference type="SUPFAM" id="SSF48452">
    <property type="entry name" value="TPR-like"/>
    <property type="match status" value="1"/>
</dbReference>
<proteinExistence type="predicted"/>
<dbReference type="Pfam" id="PF07719">
    <property type="entry name" value="TPR_2"/>
    <property type="match status" value="1"/>
</dbReference>
<dbReference type="RefSeq" id="WP_069910940.1">
    <property type="nucleotide sequence ID" value="NZ_LAJE02000254.1"/>
</dbReference>
<evidence type="ECO:0000313" key="5">
    <source>
        <dbReference type="EMBL" id="OEO29831.1"/>
    </source>
</evidence>
<keyword evidence="1" id="KW-0677">Repeat</keyword>
<dbReference type="AlphaFoldDB" id="A0A1E5XMN2"/>
<sequence>MNRRIGSLFRHGLLAAAIVALPLSGCSSAGMSAFGSNKLAVAEISNIETYTAEGALTEARAHFRNDNFGYSAAFYKRAVELAPTKAEGYVGLSASYDRLGRFDLSDRVYASLYQMTGGTAQYYNNVGYSYLLRGSLSEALKSFRKAQKLEPDNLVVANNIQILQRAAADSRA</sequence>
<comment type="caution">
    <text evidence="5">The sequence shown here is derived from an EMBL/GenBank/DDBJ whole genome shotgun (WGS) entry which is preliminary data.</text>
</comment>
<feature type="signal peptide" evidence="4">
    <location>
        <begin position="1"/>
        <end position="29"/>
    </location>
</feature>
<reference evidence="5 6" key="1">
    <citation type="journal article" date="2015" name="Genome Announc.">
        <title>Genome Assemblies of Three Soil-Associated Devosia species: D. insulae, D. limi, and D. soli.</title>
        <authorList>
            <person name="Hassan Y.I."/>
            <person name="Lepp D."/>
            <person name="Zhou T."/>
        </authorList>
    </citation>
    <scope>NUCLEOTIDE SEQUENCE [LARGE SCALE GENOMIC DNA]</scope>
    <source>
        <strain evidence="5 6">DS-56</strain>
    </source>
</reference>
<dbReference type="PROSITE" id="PS50293">
    <property type="entry name" value="TPR_REGION"/>
    <property type="match status" value="1"/>
</dbReference>
<keyword evidence="4" id="KW-0732">Signal</keyword>
<evidence type="ECO:0000256" key="1">
    <source>
        <dbReference type="ARBA" id="ARBA00022737"/>
    </source>
</evidence>
<evidence type="ECO:0000256" key="2">
    <source>
        <dbReference type="ARBA" id="ARBA00022803"/>
    </source>
</evidence>
<organism evidence="5 6">
    <name type="scientific">Devosia insulae DS-56</name>
    <dbReference type="NCBI Taxonomy" id="1116389"/>
    <lineage>
        <taxon>Bacteria</taxon>
        <taxon>Pseudomonadati</taxon>
        <taxon>Pseudomonadota</taxon>
        <taxon>Alphaproteobacteria</taxon>
        <taxon>Hyphomicrobiales</taxon>
        <taxon>Devosiaceae</taxon>
        <taxon>Devosia</taxon>
    </lineage>
</organism>
<keyword evidence="2 3" id="KW-0802">TPR repeat</keyword>
<dbReference type="Gene3D" id="1.25.40.10">
    <property type="entry name" value="Tetratricopeptide repeat domain"/>
    <property type="match status" value="1"/>
</dbReference>
<name>A0A1E5XMN2_9HYPH</name>